<organism evidence="1 2">
    <name type="scientific">Cloacibacillus evryensis</name>
    <dbReference type="NCBI Taxonomy" id="508460"/>
    <lineage>
        <taxon>Bacteria</taxon>
        <taxon>Thermotogati</taxon>
        <taxon>Synergistota</taxon>
        <taxon>Synergistia</taxon>
        <taxon>Synergistales</taxon>
        <taxon>Synergistaceae</taxon>
        <taxon>Cloacibacillus</taxon>
    </lineage>
</organism>
<protein>
    <submittedName>
        <fullName evidence="1">Uncharacterized protein</fullName>
    </submittedName>
</protein>
<evidence type="ECO:0000313" key="1">
    <source>
        <dbReference type="EMBL" id="MCQ4814232.1"/>
    </source>
</evidence>
<sequence length="176" mass="19953">MMKPPTLSEVINLIKFVVSNFDDGLAVLLGRVAPPTAIEIYEKKHGAQADYGVRIDGGEEVPKPQVILESSQEEIICALGGWENITKGFRYYRQLYPETWKLFEMSCLFVRPGGIVRDGKGGATAMIGQRFDGITAKTQRRRRDAFIRTIALFIITRPEDDKFRLYDDPLIDKKIN</sequence>
<proteinExistence type="predicted"/>
<dbReference type="Proteomes" id="UP001205919">
    <property type="component" value="Unassembled WGS sequence"/>
</dbReference>
<gene>
    <name evidence="1" type="ORF">NE630_07285</name>
</gene>
<dbReference type="EMBL" id="JANFYT010000013">
    <property type="protein sequence ID" value="MCQ4814232.1"/>
    <property type="molecule type" value="Genomic_DNA"/>
</dbReference>
<dbReference type="RefSeq" id="WP_256181803.1">
    <property type="nucleotide sequence ID" value="NZ_DBEWVB010000124.1"/>
</dbReference>
<comment type="caution">
    <text evidence="1">The sequence shown here is derived from an EMBL/GenBank/DDBJ whole genome shotgun (WGS) entry which is preliminary data.</text>
</comment>
<dbReference type="AlphaFoldDB" id="A0AAW5K2Q5"/>
<name>A0AAW5K2Q5_9BACT</name>
<accession>A0AAW5K2Q5</accession>
<keyword evidence="2" id="KW-1185">Reference proteome</keyword>
<reference evidence="1 2" key="1">
    <citation type="submission" date="2022-06" db="EMBL/GenBank/DDBJ databases">
        <title>Isolation of gut microbiota from human fecal samples.</title>
        <authorList>
            <person name="Pamer E.G."/>
            <person name="Barat B."/>
            <person name="Waligurski E."/>
            <person name="Medina S."/>
            <person name="Paddock L."/>
            <person name="Mostad J."/>
        </authorList>
    </citation>
    <scope>NUCLEOTIDE SEQUENCE [LARGE SCALE GENOMIC DNA]</scope>
    <source>
        <strain evidence="1 2">DFI.9.90</strain>
    </source>
</reference>
<evidence type="ECO:0000313" key="2">
    <source>
        <dbReference type="Proteomes" id="UP001205919"/>
    </source>
</evidence>